<evidence type="ECO:0000256" key="18">
    <source>
        <dbReference type="ARBA" id="ARBA00049504"/>
    </source>
</evidence>
<accession>A0A444LCR9</accession>
<evidence type="ECO:0000256" key="3">
    <source>
        <dbReference type="ARBA" id="ARBA00004663"/>
    </source>
</evidence>
<dbReference type="EMBL" id="SBIP01000004">
    <property type="protein sequence ID" value="RWX75547.1"/>
    <property type="molecule type" value="Genomic_DNA"/>
</dbReference>
<keyword evidence="12 19" id="KW-1133">Transmembrane helix</keyword>
<keyword evidence="7 19" id="KW-1003">Cell membrane</keyword>
<comment type="similarity">
    <text evidence="4 19">Belongs to the CobS family.</text>
</comment>
<evidence type="ECO:0000313" key="20">
    <source>
        <dbReference type="EMBL" id="RWX75547.1"/>
    </source>
</evidence>
<keyword evidence="10 19" id="KW-0812">Transmembrane</keyword>
<dbReference type="Pfam" id="PF02654">
    <property type="entry name" value="CobS"/>
    <property type="match status" value="1"/>
</dbReference>
<comment type="catalytic activity">
    <reaction evidence="18 19">
        <text>alpha-ribazole 5'-phosphate + adenosylcob(III)inamide-GDP = adenosylcob(III)alamin 5'-phosphate + GMP + H(+)</text>
        <dbReference type="Rhea" id="RHEA:23560"/>
        <dbReference type="ChEBI" id="CHEBI:15378"/>
        <dbReference type="ChEBI" id="CHEBI:57918"/>
        <dbReference type="ChEBI" id="CHEBI:58115"/>
        <dbReference type="ChEBI" id="CHEBI:60487"/>
        <dbReference type="ChEBI" id="CHEBI:60493"/>
        <dbReference type="EC" id="2.7.8.26"/>
    </reaction>
</comment>
<organism evidence="20 21">
    <name type="scientific">Neorhizobium lilium</name>
    <dbReference type="NCBI Taxonomy" id="2503024"/>
    <lineage>
        <taxon>Bacteria</taxon>
        <taxon>Pseudomonadati</taxon>
        <taxon>Pseudomonadota</taxon>
        <taxon>Alphaproteobacteria</taxon>
        <taxon>Hyphomicrobiales</taxon>
        <taxon>Rhizobiaceae</taxon>
        <taxon>Rhizobium/Agrobacterium group</taxon>
        <taxon>Neorhizobium</taxon>
    </lineage>
</organism>
<keyword evidence="11 19" id="KW-0460">Magnesium</keyword>
<evidence type="ECO:0000256" key="11">
    <source>
        <dbReference type="ARBA" id="ARBA00022842"/>
    </source>
</evidence>
<comment type="subcellular location">
    <subcellularLocation>
        <location evidence="2 19">Cell membrane</location>
        <topology evidence="2 19">Multi-pass membrane protein</topology>
    </subcellularLocation>
</comment>
<evidence type="ECO:0000256" key="17">
    <source>
        <dbReference type="ARBA" id="ARBA00048623"/>
    </source>
</evidence>
<keyword evidence="9 19" id="KW-0808">Transferase</keyword>
<dbReference type="InterPro" id="IPR003805">
    <property type="entry name" value="CobS"/>
</dbReference>
<evidence type="ECO:0000256" key="8">
    <source>
        <dbReference type="ARBA" id="ARBA00022573"/>
    </source>
</evidence>
<evidence type="ECO:0000256" key="1">
    <source>
        <dbReference type="ARBA" id="ARBA00001946"/>
    </source>
</evidence>
<sequence>MQFLSILKPALVFPGKSRLSAPSHSRGRREGQLPNATQFIADLARSVGFLSRLPVPDRFFSGHDGTVSRAVQAFPVAGLVIAVVPALVLFLLSRSHDPLLPAIVALGLQSLLTGALHEDGLADAADGLGGGRDREHSLSIMKDSRVGSYGVIVLILSFGLRASALSALAQYDPALASLALLAAAAISRAFMVAHWRSLPPVREGGVAANAGQPEEKARNIALGIGVASALLLLIPVAGLPRGALSLVFAGLVAFGFTRYVGERLGGHTGDTIGATQQLSEIAMLIALALLL</sequence>
<comment type="cofactor">
    <cofactor evidence="1 19">
        <name>Mg(2+)</name>
        <dbReference type="ChEBI" id="CHEBI:18420"/>
    </cofactor>
</comment>
<evidence type="ECO:0000256" key="13">
    <source>
        <dbReference type="ARBA" id="ARBA00023136"/>
    </source>
</evidence>
<evidence type="ECO:0000256" key="16">
    <source>
        <dbReference type="ARBA" id="ARBA00032853"/>
    </source>
</evidence>
<gene>
    <name evidence="19" type="primary">cobS</name>
    <name evidence="20" type="ORF">EPK99_17770</name>
</gene>
<evidence type="ECO:0000313" key="21">
    <source>
        <dbReference type="Proteomes" id="UP000287687"/>
    </source>
</evidence>
<evidence type="ECO:0000256" key="2">
    <source>
        <dbReference type="ARBA" id="ARBA00004651"/>
    </source>
</evidence>
<keyword evidence="8 19" id="KW-0169">Cobalamin biosynthesis</keyword>
<dbReference type="EC" id="2.7.8.26" evidence="5 19"/>
<dbReference type="GO" id="GO:0005886">
    <property type="term" value="C:plasma membrane"/>
    <property type="evidence" value="ECO:0007669"/>
    <property type="project" value="UniProtKB-SubCell"/>
</dbReference>
<feature type="transmembrane region" description="Helical" evidence="19">
    <location>
        <begin position="174"/>
        <end position="193"/>
    </location>
</feature>
<evidence type="ECO:0000256" key="9">
    <source>
        <dbReference type="ARBA" id="ARBA00022679"/>
    </source>
</evidence>
<feature type="transmembrane region" description="Helical" evidence="19">
    <location>
        <begin position="220"/>
        <end position="237"/>
    </location>
</feature>
<dbReference type="GO" id="GO:0008818">
    <property type="term" value="F:cobalamin 5'-phosphate synthase activity"/>
    <property type="evidence" value="ECO:0007669"/>
    <property type="project" value="UniProtKB-UniRule"/>
</dbReference>
<feature type="transmembrane region" description="Helical" evidence="19">
    <location>
        <begin position="146"/>
        <end position="168"/>
    </location>
</feature>
<name>A0A444LCR9_9HYPH</name>
<dbReference type="PANTHER" id="PTHR34148:SF1">
    <property type="entry name" value="ADENOSYLCOBINAMIDE-GDP RIBAZOLETRANSFERASE"/>
    <property type="match status" value="1"/>
</dbReference>
<evidence type="ECO:0000256" key="6">
    <source>
        <dbReference type="ARBA" id="ARBA00015850"/>
    </source>
</evidence>
<evidence type="ECO:0000256" key="4">
    <source>
        <dbReference type="ARBA" id="ARBA00010561"/>
    </source>
</evidence>
<dbReference type="AlphaFoldDB" id="A0A444LCR9"/>
<evidence type="ECO:0000256" key="7">
    <source>
        <dbReference type="ARBA" id="ARBA00022475"/>
    </source>
</evidence>
<dbReference type="HAMAP" id="MF_00719">
    <property type="entry name" value="CobS"/>
    <property type="match status" value="1"/>
</dbReference>
<protein>
    <recommendedName>
        <fullName evidence="6 19">Adenosylcobinamide-GDP ribazoletransferase</fullName>
        <ecNumber evidence="5 19">2.7.8.26</ecNumber>
    </recommendedName>
    <alternativeName>
        <fullName evidence="16 19">Cobalamin synthase</fullName>
    </alternativeName>
    <alternativeName>
        <fullName evidence="15 19">Cobalamin-5'-phosphate synthase</fullName>
    </alternativeName>
</protein>
<evidence type="ECO:0000256" key="19">
    <source>
        <dbReference type="HAMAP-Rule" id="MF_00719"/>
    </source>
</evidence>
<dbReference type="Proteomes" id="UP000287687">
    <property type="component" value="Unassembled WGS sequence"/>
</dbReference>
<comment type="caution">
    <text evidence="20">The sequence shown here is derived from an EMBL/GenBank/DDBJ whole genome shotgun (WGS) entry which is preliminary data.</text>
</comment>
<keyword evidence="21" id="KW-1185">Reference proteome</keyword>
<comment type="catalytic activity">
    <reaction evidence="17 19">
        <text>alpha-ribazole + adenosylcob(III)inamide-GDP = adenosylcob(III)alamin + GMP + H(+)</text>
        <dbReference type="Rhea" id="RHEA:16049"/>
        <dbReference type="ChEBI" id="CHEBI:10329"/>
        <dbReference type="ChEBI" id="CHEBI:15378"/>
        <dbReference type="ChEBI" id="CHEBI:18408"/>
        <dbReference type="ChEBI" id="CHEBI:58115"/>
        <dbReference type="ChEBI" id="CHEBI:60487"/>
        <dbReference type="EC" id="2.7.8.26"/>
    </reaction>
</comment>
<comment type="pathway">
    <text evidence="3 19">Cofactor biosynthesis; adenosylcobalamin biosynthesis; adenosylcobalamin from cob(II)yrinate a,c-diamide: step 7/7.</text>
</comment>
<feature type="transmembrane region" description="Helical" evidence="19">
    <location>
        <begin position="73"/>
        <end position="92"/>
    </location>
</feature>
<evidence type="ECO:0000256" key="12">
    <source>
        <dbReference type="ARBA" id="ARBA00022989"/>
    </source>
</evidence>
<evidence type="ECO:0000256" key="15">
    <source>
        <dbReference type="ARBA" id="ARBA00032605"/>
    </source>
</evidence>
<dbReference type="GO" id="GO:0051073">
    <property type="term" value="F:adenosylcobinamide-GDP ribazoletransferase activity"/>
    <property type="evidence" value="ECO:0007669"/>
    <property type="project" value="UniProtKB-UniRule"/>
</dbReference>
<dbReference type="OrthoDB" id="9794626at2"/>
<evidence type="ECO:0000256" key="10">
    <source>
        <dbReference type="ARBA" id="ARBA00022692"/>
    </source>
</evidence>
<evidence type="ECO:0000256" key="5">
    <source>
        <dbReference type="ARBA" id="ARBA00013200"/>
    </source>
</evidence>
<reference evidence="20 21" key="1">
    <citation type="submission" date="2019-01" db="EMBL/GenBank/DDBJ databases">
        <title>The draft genome of Rhizobium sp. 24NR.</title>
        <authorList>
            <person name="Liu L."/>
            <person name="Liang L."/>
            <person name="Shi S."/>
            <person name="Xu L."/>
            <person name="Wang X."/>
            <person name="Li L."/>
            <person name="Zhang X."/>
        </authorList>
    </citation>
    <scope>NUCLEOTIDE SEQUENCE [LARGE SCALE GENOMIC DNA]</scope>
    <source>
        <strain evidence="20 21">24NR</strain>
    </source>
</reference>
<dbReference type="GO" id="GO:0009236">
    <property type="term" value="P:cobalamin biosynthetic process"/>
    <property type="evidence" value="ECO:0007669"/>
    <property type="project" value="UniProtKB-UniRule"/>
</dbReference>
<dbReference type="NCBIfam" id="TIGR00317">
    <property type="entry name" value="cobS"/>
    <property type="match status" value="1"/>
</dbReference>
<dbReference type="UniPathway" id="UPA00148">
    <property type="reaction ID" value="UER00238"/>
</dbReference>
<dbReference type="NCBIfam" id="NF001276">
    <property type="entry name" value="PRK00235.1-2"/>
    <property type="match status" value="1"/>
</dbReference>
<evidence type="ECO:0000256" key="14">
    <source>
        <dbReference type="ARBA" id="ARBA00025228"/>
    </source>
</evidence>
<comment type="function">
    <text evidence="14 19">Joins adenosylcobinamide-GDP and alpha-ribazole to generate adenosylcobalamin (Ado-cobalamin). Also synthesizes adenosylcobalamin 5'-phosphate from adenosylcobinamide-GDP and alpha-ribazole 5'-phosphate.</text>
</comment>
<keyword evidence="13 19" id="KW-0472">Membrane</keyword>
<proteinExistence type="inferred from homology"/>
<feature type="transmembrane region" description="Helical" evidence="19">
    <location>
        <begin position="243"/>
        <end position="261"/>
    </location>
</feature>
<dbReference type="PANTHER" id="PTHR34148">
    <property type="entry name" value="ADENOSYLCOBINAMIDE-GDP RIBAZOLETRANSFERASE"/>
    <property type="match status" value="1"/>
</dbReference>